<keyword evidence="9" id="KW-1185">Reference proteome</keyword>
<dbReference type="STRING" id="1093900.A0A507ASI1"/>
<evidence type="ECO:0008006" key="10">
    <source>
        <dbReference type="Google" id="ProtNLM"/>
    </source>
</evidence>
<evidence type="ECO:0000256" key="2">
    <source>
        <dbReference type="ARBA" id="ARBA00022598"/>
    </source>
</evidence>
<dbReference type="Pfam" id="PF16177">
    <property type="entry name" value="ACAS_N"/>
    <property type="match status" value="1"/>
</dbReference>
<evidence type="ECO:0000259" key="6">
    <source>
        <dbReference type="Pfam" id="PF13193"/>
    </source>
</evidence>
<evidence type="ECO:0000256" key="4">
    <source>
        <dbReference type="ARBA" id="ARBA00022840"/>
    </source>
</evidence>
<name>A0A507ASI1_9PEZI</name>
<dbReference type="EMBL" id="SKBQ01000067">
    <property type="protein sequence ID" value="TPX09484.1"/>
    <property type="molecule type" value="Genomic_DNA"/>
</dbReference>
<dbReference type="InterPro" id="IPR042099">
    <property type="entry name" value="ANL_N_sf"/>
</dbReference>
<dbReference type="GeneID" id="41976819"/>
<dbReference type="PANTHER" id="PTHR42921:SF1">
    <property type="entry name" value="ACETOACETYL-COA SYNTHETASE"/>
    <property type="match status" value="1"/>
</dbReference>
<evidence type="ECO:0000256" key="1">
    <source>
        <dbReference type="ARBA" id="ARBA00006432"/>
    </source>
</evidence>
<evidence type="ECO:0000313" key="8">
    <source>
        <dbReference type="EMBL" id="TPX09484.1"/>
    </source>
</evidence>
<feature type="domain" description="AMP-binding enzyme C-terminal" evidence="6">
    <location>
        <begin position="581"/>
        <end position="651"/>
    </location>
</feature>
<evidence type="ECO:0000259" key="7">
    <source>
        <dbReference type="Pfam" id="PF16177"/>
    </source>
</evidence>
<accession>A0A507ASI1</accession>
<dbReference type="AlphaFoldDB" id="A0A507ASI1"/>
<dbReference type="GO" id="GO:0006629">
    <property type="term" value="P:lipid metabolic process"/>
    <property type="evidence" value="ECO:0007669"/>
    <property type="project" value="InterPro"/>
</dbReference>
<dbReference type="Gene3D" id="3.30.300.30">
    <property type="match status" value="1"/>
</dbReference>
<dbReference type="NCBIfam" id="NF002937">
    <property type="entry name" value="PRK03584.1"/>
    <property type="match status" value="1"/>
</dbReference>
<dbReference type="Gene3D" id="3.40.50.12780">
    <property type="entry name" value="N-terminal domain of ligase-like"/>
    <property type="match status" value="1"/>
</dbReference>
<dbReference type="RefSeq" id="XP_030991195.1">
    <property type="nucleotide sequence ID" value="XM_031144329.1"/>
</dbReference>
<dbReference type="Pfam" id="PF00501">
    <property type="entry name" value="AMP-binding"/>
    <property type="match status" value="1"/>
</dbReference>
<organism evidence="8 9">
    <name type="scientific">Thyridium curvatum</name>
    <dbReference type="NCBI Taxonomy" id="1093900"/>
    <lineage>
        <taxon>Eukaryota</taxon>
        <taxon>Fungi</taxon>
        <taxon>Dikarya</taxon>
        <taxon>Ascomycota</taxon>
        <taxon>Pezizomycotina</taxon>
        <taxon>Sordariomycetes</taxon>
        <taxon>Sordariomycetidae</taxon>
        <taxon>Thyridiales</taxon>
        <taxon>Thyridiaceae</taxon>
        <taxon>Thyridium</taxon>
    </lineage>
</organism>
<gene>
    <name evidence="8" type="ORF">E0L32_009372</name>
</gene>
<dbReference type="PANTHER" id="PTHR42921">
    <property type="entry name" value="ACETOACETYL-COA SYNTHETASE"/>
    <property type="match status" value="1"/>
</dbReference>
<dbReference type="SUPFAM" id="SSF56801">
    <property type="entry name" value="Acetyl-CoA synthetase-like"/>
    <property type="match status" value="1"/>
</dbReference>
<dbReference type="NCBIfam" id="TIGR01217">
    <property type="entry name" value="ac_ac_CoA_syn"/>
    <property type="match status" value="1"/>
</dbReference>
<comment type="caution">
    <text evidence="8">The sequence shown here is derived from an EMBL/GenBank/DDBJ whole genome shotgun (WGS) entry which is preliminary data.</text>
</comment>
<sequence length="689" mass="75505">MATNGDVARNGSPAELWRHPEPETSQMWKFLEHINSKYKLDLQDYPDLYKWSVENDSEFWEEAWHFVGITASKPFNKVLESDSPMFPRPDFFAGARLNYAENLLYPAKEKVNDSDTAVITLTENHDVSSSMTWRQLRQEVEACSLALTNAGVRKSDVVAGYISNHAGALVAMLAAASIGAIWTGLSPDTGVSAVLDRLVQIGPKVLFADNGVLYNGKEWSSTEKTVEIVAELQKHGLELVIVLDTLAGSDLGLGPLASKGVKAESYSDFIKSGSAGKRPQFEQLPPSHPLFILYSSGTTGLPKPIVHTALGTLIQHKKEHYLHCSMNSSSRQLYYTTTSWMMWAWSVSALACGTTLVLYSGSPFKPHGYMSMPKLLSEHKVTHFGTSASYLTMLETNNISPVDDPTLDLSSLEAIYSTASPLPPSTFSYVYEAFPKQVNLASITGGTDIISLFGAPCPLLPVRVGEIQCAGLGMAISVMDPASDPDAPRRVAPGEEGDLVCARPFPCQPLTFFGAGGDERYRAAYFERFPGLWHHGDFVRMDPRTGGLVMLGRSDGVLKPHGVRFGSAEIYNILTKFFGDEVADAVCVGRRRESESEETVCLFVVMVEGRQFGQDLRERIKATVRKELSPRHIPGIVEECGGGIPKTGNGKKIEVAVKQILSGMKIKTNASVANPEAIEWFREWAKTHA</sequence>
<evidence type="ECO:0000256" key="3">
    <source>
        <dbReference type="ARBA" id="ARBA00022741"/>
    </source>
</evidence>
<dbReference type="PROSITE" id="PS00455">
    <property type="entry name" value="AMP_BINDING"/>
    <property type="match status" value="1"/>
</dbReference>
<dbReference type="InterPro" id="IPR005914">
    <property type="entry name" value="Acac_CoA_synth"/>
</dbReference>
<dbReference type="InterPro" id="IPR032387">
    <property type="entry name" value="ACAS_N"/>
</dbReference>
<dbReference type="OrthoDB" id="10253869at2759"/>
<dbReference type="InterPro" id="IPR045851">
    <property type="entry name" value="AMP-bd_C_sf"/>
</dbReference>
<keyword evidence="4" id="KW-0067">ATP-binding</keyword>
<dbReference type="InterPro" id="IPR000873">
    <property type="entry name" value="AMP-dep_synth/lig_dom"/>
</dbReference>
<dbReference type="InterPro" id="IPR025110">
    <property type="entry name" value="AMP-bd_C"/>
</dbReference>
<reference evidence="8 9" key="1">
    <citation type="submission" date="2019-06" db="EMBL/GenBank/DDBJ databases">
        <title>Draft genome sequence of the filamentous fungus Phialemoniopsis curvata isolated from diesel fuel.</title>
        <authorList>
            <person name="Varaljay V.A."/>
            <person name="Lyon W.J."/>
            <person name="Crouch A.L."/>
            <person name="Drake C.E."/>
            <person name="Hollomon J.M."/>
            <person name="Nadeau L.J."/>
            <person name="Nunn H.S."/>
            <person name="Stevenson B.S."/>
            <person name="Bojanowski C.L."/>
            <person name="Crookes-Goodson W.J."/>
        </authorList>
    </citation>
    <scope>NUCLEOTIDE SEQUENCE [LARGE SCALE GENOMIC DNA]</scope>
    <source>
        <strain evidence="8 9">D216</strain>
    </source>
</reference>
<feature type="domain" description="Acetyl-coenzyme A synthetase N-terminal" evidence="7">
    <location>
        <begin position="45"/>
        <end position="102"/>
    </location>
</feature>
<proteinExistence type="inferred from homology"/>
<evidence type="ECO:0000259" key="5">
    <source>
        <dbReference type="Pfam" id="PF00501"/>
    </source>
</evidence>
<dbReference type="Pfam" id="PF13193">
    <property type="entry name" value="AMP-binding_C"/>
    <property type="match status" value="1"/>
</dbReference>
<feature type="domain" description="AMP-dependent synthetase/ligase" evidence="5">
    <location>
        <begin position="116"/>
        <end position="504"/>
    </location>
</feature>
<dbReference type="Proteomes" id="UP000319257">
    <property type="component" value="Unassembled WGS sequence"/>
</dbReference>
<dbReference type="GO" id="GO:0005524">
    <property type="term" value="F:ATP binding"/>
    <property type="evidence" value="ECO:0007669"/>
    <property type="project" value="UniProtKB-KW"/>
</dbReference>
<dbReference type="GO" id="GO:0030729">
    <property type="term" value="F:acetoacetate-CoA ligase activity"/>
    <property type="evidence" value="ECO:0007669"/>
    <property type="project" value="InterPro"/>
</dbReference>
<comment type="similarity">
    <text evidence="1">Belongs to the ATP-dependent AMP-binding enzyme family.</text>
</comment>
<keyword evidence="2" id="KW-0436">Ligase</keyword>
<protein>
    <recommendedName>
        <fullName evidence="10">Acetoacetyl-CoA synthetase</fullName>
    </recommendedName>
</protein>
<keyword evidence="3" id="KW-0547">Nucleotide-binding</keyword>
<dbReference type="InterPro" id="IPR020845">
    <property type="entry name" value="AMP-binding_CS"/>
</dbReference>
<evidence type="ECO:0000313" key="9">
    <source>
        <dbReference type="Proteomes" id="UP000319257"/>
    </source>
</evidence>
<dbReference type="InParanoid" id="A0A507ASI1"/>